<dbReference type="InterPro" id="IPR022281">
    <property type="entry name" value="ATP-dep_Prtase_HsIV_su"/>
</dbReference>
<evidence type="ECO:0000313" key="9">
    <source>
        <dbReference type="Proteomes" id="UP000249818"/>
    </source>
</evidence>
<dbReference type="InterPro" id="IPR023333">
    <property type="entry name" value="Proteasome_suB-type"/>
</dbReference>
<evidence type="ECO:0000256" key="5">
    <source>
        <dbReference type="ARBA" id="ARBA00022723"/>
    </source>
</evidence>
<reference evidence="9" key="1">
    <citation type="submission" date="2018-05" db="EMBL/GenBank/DDBJ databases">
        <authorList>
            <person name="Hao L."/>
        </authorList>
    </citation>
    <scope>NUCLEOTIDE SEQUENCE [LARGE SCALE GENOMIC DNA]</scope>
</reference>
<dbReference type="GO" id="GO:0009376">
    <property type="term" value="C:HslUV protease complex"/>
    <property type="evidence" value="ECO:0007669"/>
    <property type="project" value="InterPro"/>
</dbReference>
<dbReference type="RefSeq" id="WP_122030470.1">
    <property type="nucleotide sequence ID" value="NZ_LS483254.1"/>
</dbReference>
<dbReference type="GO" id="GO:0005839">
    <property type="term" value="C:proteasome core complex"/>
    <property type="evidence" value="ECO:0007669"/>
    <property type="project" value="InterPro"/>
</dbReference>
<keyword evidence="3" id="KW-0963">Cytoplasm</keyword>
<dbReference type="GO" id="GO:0004298">
    <property type="term" value="F:threonine-type endopeptidase activity"/>
    <property type="evidence" value="ECO:0007669"/>
    <property type="project" value="InterPro"/>
</dbReference>
<dbReference type="AlphaFoldDB" id="A0A2X3L0D7"/>
<dbReference type="Gene3D" id="3.60.20.10">
    <property type="entry name" value="Glutamine Phosphoribosylpyrophosphate, subunit 1, domain 1"/>
    <property type="match status" value="1"/>
</dbReference>
<evidence type="ECO:0000256" key="4">
    <source>
        <dbReference type="ARBA" id="ARBA00022670"/>
    </source>
</evidence>
<proteinExistence type="inferred from homology"/>
<dbReference type="KEGG" id="bana:BARAN1_0195"/>
<dbReference type="GO" id="GO:0051603">
    <property type="term" value="P:proteolysis involved in protein catabolic process"/>
    <property type="evidence" value="ECO:0007669"/>
    <property type="project" value="InterPro"/>
</dbReference>
<dbReference type="PROSITE" id="PS51476">
    <property type="entry name" value="PROTEASOME_BETA_2"/>
    <property type="match status" value="1"/>
</dbReference>
<gene>
    <name evidence="8" type="primary">hslV</name>
    <name evidence="8" type="ORF">BARAN1_0195</name>
</gene>
<dbReference type="NCBIfam" id="TIGR03692">
    <property type="entry name" value="ATP_dep_HslV"/>
    <property type="match status" value="1"/>
</dbReference>
<dbReference type="Pfam" id="PF00227">
    <property type="entry name" value="Proteasome"/>
    <property type="match status" value="1"/>
</dbReference>
<dbReference type="EC" id="3.4.25.2" evidence="8"/>
<dbReference type="NCBIfam" id="NF003964">
    <property type="entry name" value="PRK05456.1"/>
    <property type="match status" value="1"/>
</dbReference>
<dbReference type="PANTHER" id="PTHR32194">
    <property type="entry name" value="METALLOPROTEASE TLDD"/>
    <property type="match status" value="1"/>
</dbReference>
<comment type="subcellular location">
    <subcellularLocation>
        <location evidence="1">Cytoplasm</location>
    </subcellularLocation>
</comment>
<evidence type="ECO:0000256" key="1">
    <source>
        <dbReference type="ARBA" id="ARBA00004496"/>
    </source>
</evidence>
<dbReference type="PANTHER" id="PTHR32194:SF0">
    <property type="entry name" value="ATP-DEPENDENT PROTEASE SUBUNIT HSLV"/>
    <property type="match status" value="1"/>
</dbReference>
<keyword evidence="6 8" id="KW-0378">Hydrolase</keyword>
<protein>
    <submittedName>
        <fullName evidence="8">ATP-dependent protease subunit HslV</fullName>
        <ecNumber evidence="8">3.4.25.2</ecNumber>
    </submittedName>
</protein>
<evidence type="ECO:0000256" key="2">
    <source>
        <dbReference type="ARBA" id="ARBA00006053"/>
    </source>
</evidence>
<dbReference type="InterPro" id="IPR029055">
    <property type="entry name" value="Ntn_hydrolases_N"/>
</dbReference>
<evidence type="ECO:0000256" key="3">
    <source>
        <dbReference type="ARBA" id="ARBA00022490"/>
    </source>
</evidence>
<dbReference type="Proteomes" id="UP000249818">
    <property type="component" value="Chromosome BARAN1"/>
</dbReference>
<sequence length="179" mass="19178">MRIVSSTVLAVRSAEGRTAVMACDGQATMGSRVVKTGARKVHRIHEGRVLVGFSGGTADGMTLLERLEAELASHGTLRRAAVELSRDWRTDRTLRRLEAVVVAVSEEGLFLLTGEGDVIEPDDGLVGIGSGGGYAVSAARALLRHAHLPLREVAEEALRIASEIDIYTNDCVTLETVTW</sequence>
<organism evidence="8 9">
    <name type="scientific">Candidatus Bipolaricaulis anaerobius</name>
    <dbReference type="NCBI Taxonomy" id="2026885"/>
    <lineage>
        <taxon>Bacteria</taxon>
        <taxon>Candidatus Bipolaricaulota</taxon>
        <taxon>Candidatus Bipolaricaulia</taxon>
        <taxon>Candidatus Bipolaricaulales</taxon>
        <taxon>Candidatus Bipolaricaulaceae</taxon>
        <taxon>Candidatus Bipolaricaulis</taxon>
    </lineage>
</organism>
<dbReference type="EMBL" id="LS483254">
    <property type="protein sequence ID" value="SQD92220.1"/>
    <property type="molecule type" value="Genomic_DNA"/>
</dbReference>
<name>A0A2X3L0D7_9BACT</name>
<evidence type="ECO:0000256" key="6">
    <source>
        <dbReference type="ARBA" id="ARBA00022801"/>
    </source>
</evidence>
<comment type="similarity">
    <text evidence="2">Belongs to the peptidase T1B family. HslV subfamily.</text>
</comment>
<dbReference type="InterPro" id="IPR001353">
    <property type="entry name" value="Proteasome_sua/b"/>
</dbReference>
<dbReference type="GO" id="GO:0046872">
    <property type="term" value="F:metal ion binding"/>
    <property type="evidence" value="ECO:0007669"/>
    <property type="project" value="UniProtKB-KW"/>
</dbReference>
<keyword evidence="5" id="KW-0479">Metal-binding</keyword>
<evidence type="ECO:0000256" key="7">
    <source>
        <dbReference type="ARBA" id="ARBA00023053"/>
    </source>
</evidence>
<accession>A0A2X3L0D7</accession>
<evidence type="ECO:0000313" key="8">
    <source>
        <dbReference type="EMBL" id="SQD92220.1"/>
    </source>
</evidence>
<keyword evidence="9" id="KW-1185">Reference proteome</keyword>
<keyword evidence="7" id="KW-0915">Sodium</keyword>
<keyword evidence="4 8" id="KW-0645">Protease</keyword>
<dbReference type="OrthoDB" id="9804884at2"/>
<dbReference type="SUPFAM" id="SSF56235">
    <property type="entry name" value="N-terminal nucleophile aminohydrolases (Ntn hydrolases)"/>
    <property type="match status" value="1"/>
</dbReference>